<evidence type="ECO:0008006" key="4">
    <source>
        <dbReference type="Google" id="ProtNLM"/>
    </source>
</evidence>
<feature type="transmembrane region" description="Helical" evidence="1">
    <location>
        <begin position="27"/>
        <end position="47"/>
    </location>
</feature>
<dbReference type="CDD" id="cd21416">
    <property type="entry name" value="HDC_protein"/>
    <property type="match status" value="1"/>
</dbReference>
<feature type="transmembrane region" description="Helical" evidence="1">
    <location>
        <begin position="210"/>
        <end position="231"/>
    </location>
</feature>
<accession>A0A2U1DBF5</accession>
<proteinExistence type="predicted"/>
<keyword evidence="1" id="KW-0472">Membrane</keyword>
<feature type="transmembrane region" description="Helical" evidence="1">
    <location>
        <begin position="84"/>
        <end position="108"/>
    </location>
</feature>
<evidence type="ECO:0000256" key="1">
    <source>
        <dbReference type="SAM" id="Phobius"/>
    </source>
</evidence>
<feature type="transmembrane region" description="Helical" evidence="1">
    <location>
        <begin position="144"/>
        <end position="167"/>
    </location>
</feature>
<dbReference type="InterPro" id="IPR049576">
    <property type="entry name" value="HDC-like"/>
</dbReference>
<feature type="transmembrane region" description="Helical" evidence="1">
    <location>
        <begin position="237"/>
        <end position="258"/>
    </location>
</feature>
<reference evidence="2 3" key="1">
    <citation type="submission" date="2018-04" db="EMBL/GenBank/DDBJ databases">
        <title>Genomic Encyclopedia of Type Strains, Phase IV (KMG-IV): sequencing the most valuable type-strain genomes for metagenomic binning, comparative biology and taxonomic classification.</title>
        <authorList>
            <person name="Goeker M."/>
        </authorList>
    </citation>
    <scope>NUCLEOTIDE SEQUENCE [LARGE SCALE GENOMIC DNA]</scope>
    <source>
        <strain evidence="2 3">DSM 28795</strain>
    </source>
</reference>
<sequence length="393" mass="43217">MGNLICLFYVMFAIFLGEWVSRATKSWIPSMLVTALMFLIGYWTFFPKNLIEQASYSKSFITICIGLLLVHLGTLMSVKKLLKQWKAVCIAVLGMMGSLIFTLTIGLYFFGHATVFATVPTLTGGLVGAALMTQGLQAAGITAIVSYPVVMFIIHHIVSFPLISVMLKKEGRRLQSVYAADPKSTQQSISSEKLCDKKQHRRLAMLDGQYDTPAFLIFKVTVIAIVSFWIGHVLHNAINVNILCLLFGVVAHTIGFLPDNVLHKAGAFNWLMYGLIAYILAGLNSTTPQTLIRIFLPIITLIVLGLMGMFLVSILLAKPMGMHKEMAFACALTALCGFPADYILTDDVVKNLTADINEQEFLLDNMLPKMLVGGFATVSIASVFVVSIFLKLI</sequence>
<feature type="transmembrane region" description="Helical" evidence="1">
    <location>
        <begin position="294"/>
        <end position="317"/>
    </location>
</feature>
<feature type="transmembrane region" description="Helical" evidence="1">
    <location>
        <begin position="270"/>
        <end position="288"/>
    </location>
</feature>
<keyword evidence="1" id="KW-1133">Transmembrane helix</keyword>
<evidence type="ECO:0000313" key="3">
    <source>
        <dbReference type="Proteomes" id="UP000245433"/>
    </source>
</evidence>
<feature type="transmembrane region" description="Helical" evidence="1">
    <location>
        <begin position="59"/>
        <end position="78"/>
    </location>
</feature>
<name>A0A2U1DBF5_9LACO</name>
<keyword evidence="1" id="KW-0812">Transmembrane</keyword>
<evidence type="ECO:0000313" key="2">
    <source>
        <dbReference type="EMBL" id="PVY84998.1"/>
    </source>
</evidence>
<comment type="caution">
    <text evidence="2">The sequence shown here is derived from an EMBL/GenBank/DDBJ whole genome shotgun (WGS) entry which is preliminary data.</text>
</comment>
<keyword evidence="3" id="KW-1185">Reference proteome</keyword>
<protein>
    <recommendedName>
        <fullName evidence="4">Na+/glutamate symporter</fullName>
    </recommendedName>
</protein>
<feature type="transmembrane region" description="Helical" evidence="1">
    <location>
        <begin position="115"/>
        <end position="132"/>
    </location>
</feature>
<dbReference type="AlphaFoldDB" id="A0A2U1DBF5"/>
<dbReference type="RefSeq" id="WP_089938601.1">
    <property type="nucleotide sequence ID" value="NZ_CAKOEX010000003.1"/>
</dbReference>
<dbReference type="Proteomes" id="UP000245433">
    <property type="component" value="Unassembled WGS sequence"/>
</dbReference>
<gene>
    <name evidence="2" type="ORF">C7384_10317</name>
</gene>
<dbReference type="OrthoDB" id="3243277at2"/>
<dbReference type="EMBL" id="QEKT01000003">
    <property type="protein sequence ID" value="PVY84998.1"/>
    <property type="molecule type" value="Genomic_DNA"/>
</dbReference>
<feature type="transmembrane region" description="Helical" evidence="1">
    <location>
        <begin position="370"/>
        <end position="390"/>
    </location>
</feature>
<organism evidence="2 3">
    <name type="scientific">Convivina intestini</name>
    <dbReference type="NCBI Taxonomy" id="1505726"/>
    <lineage>
        <taxon>Bacteria</taxon>
        <taxon>Bacillati</taxon>
        <taxon>Bacillota</taxon>
        <taxon>Bacilli</taxon>
        <taxon>Lactobacillales</taxon>
        <taxon>Lactobacillaceae</taxon>
        <taxon>Convivina</taxon>
    </lineage>
</organism>